<keyword evidence="3" id="KW-0134">Cell wall</keyword>
<dbReference type="InterPro" id="IPR012334">
    <property type="entry name" value="Pectin_lyas_fold"/>
</dbReference>
<evidence type="ECO:0000256" key="2">
    <source>
        <dbReference type="ARBA" id="ARBA00008834"/>
    </source>
</evidence>
<dbReference type="Gene3D" id="2.160.20.10">
    <property type="entry name" value="Single-stranded right-handed beta-helix, Pectin lyase-like"/>
    <property type="match status" value="1"/>
</dbReference>
<dbReference type="InterPro" id="IPR011050">
    <property type="entry name" value="Pectin_lyase_fold/virulence"/>
</dbReference>
<keyword evidence="9" id="KW-0472">Membrane</keyword>
<dbReference type="GO" id="GO:0005975">
    <property type="term" value="P:carbohydrate metabolic process"/>
    <property type="evidence" value="ECO:0007669"/>
    <property type="project" value="InterPro"/>
</dbReference>
<keyword evidence="9" id="KW-0812">Transmembrane</keyword>
<dbReference type="AlphaFoldDB" id="A0A7J9DEB5"/>
<evidence type="ECO:0000313" key="10">
    <source>
        <dbReference type="EMBL" id="MBA0759063.1"/>
    </source>
</evidence>
<evidence type="ECO:0000256" key="6">
    <source>
        <dbReference type="ARBA" id="ARBA00023295"/>
    </source>
</evidence>
<keyword evidence="9" id="KW-1133">Transmembrane helix</keyword>
<dbReference type="Proteomes" id="UP000593568">
    <property type="component" value="Unassembled WGS sequence"/>
</dbReference>
<gene>
    <name evidence="10" type="ORF">Gotri_021996</name>
</gene>
<comment type="caution">
    <text evidence="10">The sequence shown here is derived from an EMBL/GenBank/DDBJ whole genome shotgun (WGS) entry which is preliminary data.</text>
</comment>
<keyword evidence="6 8" id="KW-0326">Glycosidase</keyword>
<dbReference type="EMBL" id="JABEZW010000002">
    <property type="protein sequence ID" value="MBA0759063.1"/>
    <property type="molecule type" value="Genomic_DNA"/>
</dbReference>
<evidence type="ECO:0000256" key="7">
    <source>
        <dbReference type="ARBA" id="ARBA00023316"/>
    </source>
</evidence>
<dbReference type="SUPFAM" id="SSF51126">
    <property type="entry name" value="Pectin lyase-like"/>
    <property type="match status" value="1"/>
</dbReference>
<keyword evidence="11" id="KW-1185">Reference proteome</keyword>
<keyword evidence="5 8" id="KW-0378">Hydrolase</keyword>
<comment type="subcellular location">
    <subcellularLocation>
        <location evidence="1">Secreted</location>
        <location evidence="1">Cell wall</location>
    </subcellularLocation>
</comment>
<feature type="non-terminal residue" evidence="10">
    <location>
        <position position="1"/>
    </location>
</feature>
<sequence length="155" mass="17367">DDCVSIRDGSKILVINGVTCGPGHGISIVSLELFKNEEPVDGVTIKNCTMTNTSNGVRIKSWPSVETGTCSNIHFEDIIMTNVSSPIIIDQKYCPWSKYKINEESKFKLSNISFKKFTTLLCFQKLSILFAVLLCIVKMWNLLTLKLCTVDRLDL</sequence>
<organism evidence="10 11">
    <name type="scientific">Gossypium trilobum</name>
    <dbReference type="NCBI Taxonomy" id="34281"/>
    <lineage>
        <taxon>Eukaryota</taxon>
        <taxon>Viridiplantae</taxon>
        <taxon>Streptophyta</taxon>
        <taxon>Embryophyta</taxon>
        <taxon>Tracheophyta</taxon>
        <taxon>Spermatophyta</taxon>
        <taxon>Magnoliopsida</taxon>
        <taxon>eudicotyledons</taxon>
        <taxon>Gunneridae</taxon>
        <taxon>Pentapetalae</taxon>
        <taxon>rosids</taxon>
        <taxon>malvids</taxon>
        <taxon>Malvales</taxon>
        <taxon>Malvaceae</taxon>
        <taxon>Malvoideae</taxon>
        <taxon>Gossypium</taxon>
    </lineage>
</organism>
<protein>
    <recommendedName>
        <fullName evidence="12">Polygalacturonase</fullName>
    </recommendedName>
</protein>
<accession>A0A7J9DEB5</accession>
<evidence type="ECO:0000256" key="1">
    <source>
        <dbReference type="ARBA" id="ARBA00004191"/>
    </source>
</evidence>
<evidence type="ECO:0000313" key="11">
    <source>
        <dbReference type="Proteomes" id="UP000593568"/>
    </source>
</evidence>
<proteinExistence type="inferred from homology"/>
<keyword evidence="7" id="KW-0961">Cell wall biogenesis/degradation</keyword>
<feature type="transmembrane region" description="Helical" evidence="9">
    <location>
        <begin position="117"/>
        <end position="140"/>
    </location>
</feature>
<name>A0A7J9DEB5_9ROSI</name>
<evidence type="ECO:0000256" key="8">
    <source>
        <dbReference type="RuleBase" id="RU361169"/>
    </source>
</evidence>
<evidence type="ECO:0008006" key="12">
    <source>
        <dbReference type="Google" id="ProtNLM"/>
    </source>
</evidence>
<evidence type="ECO:0000256" key="4">
    <source>
        <dbReference type="ARBA" id="ARBA00022525"/>
    </source>
</evidence>
<reference evidence="10 11" key="1">
    <citation type="journal article" date="2019" name="Genome Biol. Evol.">
        <title>Insights into the evolution of the New World diploid cottons (Gossypium, subgenus Houzingenia) based on genome sequencing.</title>
        <authorList>
            <person name="Grover C.E."/>
            <person name="Arick M.A. 2nd"/>
            <person name="Thrash A."/>
            <person name="Conover J.L."/>
            <person name="Sanders W.S."/>
            <person name="Peterson D.G."/>
            <person name="Frelichowski J.E."/>
            <person name="Scheffler J.A."/>
            <person name="Scheffler B.E."/>
            <person name="Wendel J.F."/>
        </authorList>
    </citation>
    <scope>NUCLEOTIDE SEQUENCE [LARGE SCALE GENOMIC DNA]</scope>
    <source>
        <strain evidence="10">8</strain>
        <tissue evidence="10">Leaf</tissue>
    </source>
</reference>
<comment type="similarity">
    <text evidence="2 8">Belongs to the glycosyl hydrolase 28 family.</text>
</comment>
<dbReference type="GO" id="GO:0004650">
    <property type="term" value="F:polygalacturonase activity"/>
    <property type="evidence" value="ECO:0007669"/>
    <property type="project" value="InterPro"/>
</dbReference>
<dbReference type="InterPro" id="IPR006626">
    <property type="entry name" value="PbH1"/>
</dbReference>
<keyword evidence="4" id="KW-0964">Secreted</keyword>
<dbReference type="GO" id="GO:0071555">
    <property type="term" value="P:cell wall organization"/>
    <property type="evidence" value="ECO:0007669"/>
    <property type="project" value="UniProtKB-KW"/>
</dbReference>
<dbReference type="Pfam" id="PF00295">
    <property type="entry name" value="Glyco_hydro_28"/>
    <property type="match status" value="1"/>
</dbReference>
<evidence type="ECO:0000256" key="9">
    <source>
        <dbReference type="SAM" id="Phobius"/>
    </source>
</evidence>
<evidence type="ECO:0000256" key="3">
    <source>
        <dbReference type="ARBA" id="ARBA00022512"/>
    </source>
</evidence>
<dbReference type="InterPro" id="IPR000743">
    <property type="entry name" value="Glyco_hydro_28"/>
</dbReference>
<dbReference type="PANTHER" id="PTHR31375">
    <property type="match status" value="1"/>
</dbReference>
<dbReference type="SMART" id="SM00710">
    <property type="entry name" value="PbH1"/>
    <property type="match status" value="3"/>
</dbReference>
<evidence type="ECO:0000256" key="5">
    <source>
        <dbReference type="ARBA" id="ARBA00022801"/>
    </source>
</evidence>